<evidence type="ECO:0000256" key="1">
    <source>
        <dbReference type="SAM" id="MobiDB-lite"/>
    </source>
</evidence>
<protein>
    <submittedName>
        <fullName evidence="2">Uncharacterized protein</fullName>
    </submittedName>
</protein>
<dbReference type="AlphaFoldDB" id="A0A9P3G7E4"/>
<feature type="region of interest" description="Disordered" evidence="1">
    <location>
        <begin position="144"/>
        <end position="171"/>
    </location>
</feature>
<dbReference type="Proteomes" id="UP000703269">
    <property type="component" value="Unassembled WGS sequence"/>
</dbReference>
<organism evidence="2 3">
    <name type="scientific">Phanerochaete sordida</name>
    <dbReference type="NCBI Taxonomy" id="48140"/>
    <lineage>
        <taxon>Eukaryota</taxon>
        <taxon>Fungi</taxon>
        <taxon>Dikarya</taxon>
        <taxon>Basidiomycota</taxon>
        <taxon>Agaricomycotina</taxon>
        <taxon>Agaricomycetes</taxon>
        <taxon>Polyporales</taxon>
        <taxon>Phanerochaetaceae</taxon>
        <taxon>Phanerochaete</taxon>
    </lineage>
</organism>
<accession>A0A9P3G7E4</accession>
<comment type="caution">
    <text evidence="2">The sequence shown here is derived from an EMBL/GenBank/DDBJ whole genome shotgun (WGS) entry which is preliminary data.</text>
</comment>
<keyword evidence="3" id="KW-1185">Reference proteome</keyword>
<evidence type="ECO:0000313" key="2">
    <source>
        <dbReference type="EMBL" id="GJE88875.1"/>
    </source>
</evidence>
<proteinExistence type="predicted"/>
<dbReference type="EMBL" id="BPQB01000010">
    <property type="protein sequence ID" value="GJE88875.1"/>
    <property type="molecule type" value="Genomic_DNA"/>
</dbReference>
<sequence>MVEREQDTKGAIRFGLLGSLGVRYQRTAQSRLRRQRRSRFRVFTTLFQPRATTFNLSPPCSPSSSTQTSCVALVPARFKCDSAEGKTCDVLDKLCVYASNVHTGYSFVSSVDIRNEGVAHAHRAASVLPSDSLSPDIRVPCAGEARPRKLQTRRPAPLKDRAGSHRALSRSQYSTVGRRALVRLLVSGSRISLQRVG</sequence>
<name>A0A9P3G7E4_9APHY</name>
<gene>
    <name evidence="2" type="ORF">PsYK624_049620</name>
</gene>
<evidence type="ECO:0000313" key="3">
    <source>
        <dbReference type="Proteomes" id="UP000703269"/>
    </source>
</evidence>
<reference evidence="2 3" key="1">
    <citation type="submission" date="2021-08" db="EMBL/GenBank/DDBJ databases">
        <title>Draft Genome Sequence of Phanerochaete sordida strain YK-624.</title>
        <authorList>
            <person name="Mori T."/>
            <person name="Dohra H."/>
            <person name="Suzuki T."/>
            <person name="Kawagishi H."/>
            <person name="Hirai H."/>
        </authorList>
    </citation>
    <scope>NUCLEOTIDE SEQUENCE [LARGE SCALE GENOMIC DNA]</scope>
    <source>
        <strain evidence="2 3">YK-624</strain>
    </source>
</reference>